<organism evidence="2 3">
    <name type="scientific">Colletotrichum melonis</name>
    <dbReference type="NCBI Taxonomy" id="1209925"/>
    <lineage>
        <taxon>Eukaryota</taxon>
        <taxon>Fungi</taxon>
        <taxon>Dikarya</taxon>
        <taxon>Ascomycota</taxon>
        <taxon>Pezizomycotina</taxon>
        <taxon>Sordariomycetes</taxon>
        <taxon>Hypocreomycetidae</taxon>
        <taxon>Glomerellales</taxon>
        <taxon>Glomerellaceae</taxon>
        <taxon>Colletotrichum</taxon>
        <taxon>Colletotrichum acutatum species complex</taxon>
    </lineage>
</organism>
<evidence type="ECO:0000256" key="1">
    <source>
        <dbReference type="SAM" id="SignalP"/>
    </source>
</evidence>
<evidence type="ECO:0008006" key="4">
    <source>
        <dbReference type="Google" id="ProtNLM"/>
    </source>
</evidence>
<feature type="non-terminal residue" evidence="2">
    <location>
        <position position="1"/>
    </location>
</feature>
<accession>A0AAI9UM02</accession>
<comment type="caution">
    <text evidence="2">The sequence shown here is derived from an EMBL/GenBank/DDBJ whole genome shotgun (WGS) entry which is preliminary data.</text>
</comment>
<feature type="chain" id="PRO_5042616610" description="Secreted protein" evidence="1">
    <location>
        <begin position="18"/>
        <end position="117"/>
    </location>
</feature>
<protein>
    <recommendedName>
        <fullName evidence="4">Secreted protein</fullName>
    </recommendedName>
</protein>
<evidence type="ECO:0000313" key="2">
    <source>
        <dbReference type="EMBL" id="KAK1460982.1"/>
    </source>
</evidence>
<feature type="signal peptide" evidence="1">
    <location>
        <begin position="1"/>
        <end position="17"/>
    </location>
</feature>
<name>A0AAI9UM02_9PEZI</name>
<evidence type="ECO:0000313" key="3">
    <source>
        <dbReference type="Proteomes" id="UP001239795"/>
    </source>
</evidence>
<reference evidence="2 3" key="1">
    <citation type="submission" date="2016-10" db="EMBL/GenBank/DDBJ databases">
        <title>The genome sequence of Colletotrichum fioriniae PJ7.</title>
        <authorList>
            <person name="Baroncelli R."/>
        </authorList>
    </citation>
    <scope>NUCLEOTIDE SEQUENCE [LARGE SCALE GENOMIC DNA]</scope>
    <source>
        <strain evidence="2">Col 31</strain>
    </source>
</reference>
<dbReference type="EMBL" id="MLGG01000012">
    <property type="protein sequence ID" value="KAK1460982.1"/>
    <property type="molecule type" value="Genomic_DNA"/>
</dbReference>
<dbReference type="Proteomes" id="UP001239795">
    <property type="component" value="Unassembled WGS sequence"/>
</dbReference>
<sequence>LFFSSFLFTFLLASSNSSYSSFSLGVFGQKLLLPAQFGHLALLNQTPRRGLLKLAVSFPRSSATVSVWLLQPNAGHRATCRKIRYASAIHGRSDDAVWQSEFSTLDSVLLQLNNFLL</sequence>
<gene>
    <name evidence="2" type="ORF">CMEL01_15279</name>
</gene>
<keyword evidence="1" id="KW-0732">Signal</keyword>
<dbReference type="AlphaFoldDB" id="A0AAI9UM02"/>
<proteinExistence type="predicted"/>
<keyword evidence="3" id="KW-1185">Reference proteome</keyword>